<organism evidence="1 2">
    <name type="scientific">Catharanthus roseus</name>
    <name type="common">Madagascar periwinkle</name>
    <name type="synonym">Vinca rosea</name>
    <dbReference type="NCBI Taxonomy" id="4058"/>
    <lineage>
        <taxon>Eukaryota</taxon>
        <taxon>Viridiplantae</taxon>
        <taxon>Streptophyta</taxon>
        <taxon>Embryophyta</taxon>
        <taxon>Tracheophyta</taxon>
        <taxon>Spermatophyta</taxon>
        <taxon>Magnoliopsida</taxon>
        <taxon>eudicotyledons</taxon>
        <taxon>Gunneridae</taxon>
        <taxon>Pentapetalae</taxon>
        <taxon>asterids</taxon>
        <taxon>lamiids</taxon>
        <taxon>Gentianales</taxon>
        <taxon>Apocynaceae</taxon>
        <taxon>Rauvolfioideae</taxon>
        <taxon>Vinceae</taxon>
        <taxon>Catharanthinae</taxon>
        <taxon>Catharanthus</taxon>
    </lineage>
</organism>
<dbReference type="Proteomes" id="UP001060085">
    <property type="component" value="Linkage Group LG08"/>
</dbReference>
<evidence type="ECO:0000313" key="1">
    <source>
        <dbReference type="EMBL" id="KAI5649030.1"/>
    </source>
</evidence>
<reference evidence="2" key="1">
    <citation type="journal article" date="2023" name="Nat. Plants">
        <title>Single-cell RNA sequencing provides a high-resolution roadmap for understanding the multicellular compartmentation of specialized metabolism.</title>
        <authorList>
            <person name="Sun S."/>
            <person name="Shen X."/>
            <person name="Li Y."/>
            <person name="Li Y."/>
            <person name="Wang S."/>
            <person name="Li R."/>
            <person name="Zhang H."/>
            <person name="Shen G."/>
            <person name="Guo B."/>
            <person name="Wei J."/>
            <person name="Xu J."/>
            <person name="St-Pierre B."/>
            <person name="Chen S."/>
            <person name="Sun C."/>
        </authorList>
    </citation>
    <scope>NUCLEOTIDE SEQUENCE [LARGE SCALE GENOMIC DNA]</scope>
</reference>
<gene>
    <name evidence="1" type="ORF">M9H77_35035</name>
</gene>
<proteinExistence type="predicted"/>
<dbReference type="EMBL" id="CM044708">
    <property type="protein sequence ID" value="KAI5649030.1"/>
    <property type="molecule type" value="Genomic_DNA"/>
</dbReference>
<name>A0ACB9ZRI1_CATRO</name>
<comment type="caution">
    <text evidence="1">The sequence shown here is derived from an EMBL/GenBank/DDBJ whole genome shotgun (WGS) entry which is preliminary data.</text>
</comment>
<accession>A0ACB9ZRI1</accession>
<keyword evidence="2" id="KW-1185">Reference proteome</keyword>
<sequence>MPSDQFIWLHYLDRALVTSNMWQLRGNDHTFWGTQHTSHVKAWYQWRLRVRDGPALAAEVLSYPSDEYIRWYWGITRVYIGNPANRDTCSHGYQPAEMDKRMMVHGRVREESVDNYLEVHGLYLRYFGLHSITARYSADEHVPDRSARGVKRGARRQPDCGAGDGRPPVPPFPDRHEHVDPGHVEVERGEGSGRGQPTIDPFDRPNLDIPSFSLGLTQPSQSLSSGSGILQMPPPPILGFAPFQSPQSTYFEFFGFRASPPPGIANSSTPHQPIS</sequence>
<evidence type="ECO:0000313" key="2">
    <source>
        <dbReference type="Proteomes" id="UP001060085"/>
    </source>
</evidence>
<protein>
    <submittedName>
        <fullName evidence="1">Uncharacterized protein</fullName>
    </submittedName>
</protein>